<dbReference type="Proteomes" id="UP000322873">
    <property type="component" value="Unassembled WGS sequence"/>
</dbReference>
<accession>A0A5M9K836</accession>
<sequence>MIIILKAIHYFLDFDSLDFIPFHLLTSVLHFADRFPSSQLLKVALKDTQIYKSQSWVTKIPSILPSSLSRLSDMKRWLRT</sequence>
<evidence type="ECO:0000313" key="1">
    <source>
        <dbReference type="EMBL" id="KAA8576663.1"/>
    </source>
</evidence>
<name>A0A5M9K836_MONFR</name>
<keyword evidence="2" id="KW-1185">Reference proteome</keyword>
<proteinExistence type="predicted"/>
<organism evidence="1 2">
    <name type="scientific">Monilinia fructicola</name>
    <name type="common">Brown rot fungus</name>
    <name type="synonym">Ciboria fructicola</name>
    <dbReference type="NCBI Taxonomy" id="38448"/>
    <lineage>
        <taxon>Eukaryota</taxon>
        <taxon>Fungi</taxon>
        <taxon>Dikarya</taxon>
        <taxon>Ascomycota</taxon>
        <taxon>Pezizomycotina</taxon>
        <taxon>Leotiomycetes</taxon>
        <taxon>Helotiales</taxon>
        <taxon>Sclerotiniaceae</taxon>
        <taxon>Monilinia</taxon>
    </lineage>
</organism>
<comment type="caution">
    <text evidence="1">The sequence shown here is derived from an EMBL/GenBank/DDBJ whole genome shotgun (WGS) entry which is preliminary data.</text>
</comment>
<gene>
    <name evidence="1" type="ORF">EYC84_006750</name>
</gene>
<dbReference type="EMBL" id="VICG01000001">
    <property type="protein sequence ID" value="KAA8576663.1"/>
    <property type="molecule type" value="Genomic_DNA"/>
</dbReference>
<evidence type="ECO:0000313" key="2">
    <source>
        <dbReference type="Proteomes" id="UP000322873"/>
    </source>
</evidence>
<dbReference type="AlphaFoldDB" id="A0A5M9K836"/>
<reference evidence="1 2" key="1">
    <citation type="submission" date="2019-06" db="EMBL/GenBank/DDBJ databases">
        <title>Genome Sequence of the Brown Rot Fungal Pathogen Monilinia fructicola.</title>
        <authorList>
            <person name="De Miccolis Angelini R.M."/>
            <person name="Landi L."/>
            <person name="Abate D."/>
            <person name="Pollastro S."/>
            <person name="Romanazzi G."/>
            <person name="Faretra F."/>
        </authorList>
    </citation>
    <scope>NUCLEOTIDE SEQUENCE [LARGE SCALE GENOMIC DNA]</scope>
    <source>
        <strain evidence="1 2">Mfrc123</strain>
    </source>
</reference>
<protein>
    <submittedName>
        <fullName evidence="1">Uncharacterized protein</fullName>
    </submittedName>
</protein>